<comment type="caution">
    <text evidence="1">The sequence shown here is derived from an EMBL/GenBank/DDBJ whole genome shotgun (WGS) entry which is preliminary data.</text>
</comment>
<reference evidence="1 2" key="1">
    <citation type="submission" date="2024-01" db="EMBL/GenBank/DDBJ databases">
        <title>The genomes of 5 underutilized Papilionoideae crops provide insights into root nodulation and disease resistanc.</title>
        <authorList>
            <person name="Jiang F."/>
        </authorList>
    </citation>
    <scope>NUCLEOTIDE SEQUENCE [LARGE SCALE GENOMIC DNA]</scope>
    <source>
        <strain evidence="1">DUOXIRENSHENG_FW03</strain>
        <tissue evidence="1">Leaves</tissue>
    </source>
</reference>
<evidence type="ECO:0000313" key="2">
    <source>
        <dbReference type="Proteomes" id="UP001386955"/>
    </source>
</evidence>
<name>A0AAN9SVR5_PSOTE</name>
<dbReference type="AlphaFoldDB" id="A0AAN9SVR5"/>
<dbReference type="EMBL" id="JAYMYS010000002">
    <property type="protein sequence ID" value="KAK7406635.1"/>
    <property type="molecule type" value="Genomic_DNA"/>
</dbReference>
<evidence type="ECO:0000313" key="1">
    <source>
        <dbReference type="EMBL" id="KAK7406635.1"/>
    </source>
</evidence>
<dbReference type="Proteomes" id="UP001386955">
    <property type="component" value="Unassembled WGS sequence"/>
</dbReference>
<protein>
    <submittedName>
        <fullName evidence="1">Uncharacterized protein</fullName>
    </submittedName>
</protein>
<accession>A0AAN9SVR5</accession>
<organism evidence="1 2">
    <name type="scientific">Psophocarpus tetragonolobus</name>
    <name type="common">Winged bean</name>
    <name type="synonym">Dolichos tetragonolobus</name>
    <dbReference type="NCBI Taxonomy" id="3891"/>
    <lineage>
        <taxon>Eukaryota</taxon>
        <taxon>Viridiplantae</taxon>
        <taxon>Streptophyta</taxon>
        <taxon>Embryophyta</taxon>
        <taxon>Tracheophyta</taxon>
        <taxon>Spermatophyta</taxon>
        <taxon>Magnoliopsida</taxon>
        <taxon>eudicotyledons</taxon>
        <taxon>Gunneridae</taxon>
        <taxon>Pentapetalae</taxon>
        <taxon>rosids</taxon>
        <taxon>fabids</taxon>
        <taxon>Fabales</taxon>
        <taxon>Fabaceae</taxon>
        <taxon>Papilionoideae</taxon>
        <taxon>50 kb inversion clade</taxon>
        <taxon>NPAAA clade</taxon>
        <taxon>indigoferoid/millettioid clade</taxon>
        <taxon>Phaseoleae</taxon>
        <taxon>Psophocarpus</taxon>
    </lineage>
</organism>
<keyword evidence="2" id="KW-1185">Reference proteome</keyword>
<sequence length="82" mass="9258">MLLPVWLFINCIISICRELECCLFGLFELIALLLSFNSLPLQIPTASVIGVGVIVIDTRKLTAFLLPSYRQVDVRAFEKLVF</sequence>
<gene>
    <name evidence="1" type="ORF">VNO78_08264</name>
</gene>
<proteinExistence type="predicted"/>